<dbReference type="PANTHER" id="PTHR43792">
    <property type="entry name" value="GNAT FAMILY, PUTATIVE (AFU_ORTHOLOGUE AFUA_3G00765)-RELATED-RELATED"/>
    <property type="match status" value="1"/>
</dbReference>
<dbReference type="InterPro" id="IPR051531">
    <property type="entry name" value="N-acetyltransferase"/>
</dbReference>
<protein>
    <submittedName>
        <fullName evidence="2">GNAT family N-acetyltransferase</fullName>
    </submittedName>
</protein>
<evidence type="ECO:0000313" key="2">
    <source>
        <dbReference type="EMBL" id="MCK7613501.1"/>
    </source>
</evidence>
<comment type="caution">
    <text evidence="2">The sequence shown here is derived from an EMBL/GenBank/DDBJ whole genome shotgun (WGS) entry which is preliminary data.</text>
</comment>
<proteinExistence type="predicted"/>
<dbReference type="Pfam" id="PF13302">
    <property type="entry name" value="Acetyltransf_3"/>
    <property type="match status" value="1"/>
</dbReference>
<dbReference type="InterPro" id="IPR000182">
    <property type="entry name" value="GNAT_dom"/>
</dbReference>
<dbReference type="PANTHER" id="PTHR43792:SF1">
    <property type="entry name" value="N-ACETYLTRANSFERASE DOMAIN-CONTAINING PROTEIN"/>
    <property type="match status" value="1"/>
</dbReference>
<dbReference type="Proteomes" id="UP001431221">
    <property type="component" value="Unassembled WGS sequence"/>
</dbReference>
<evidence type="ECO:0000259" key="1">
    <source>
        <dbReference type="PROSITE" id="PS51186"/>
    </source>
</evidence>
<dbReference type="RefSeq" id="WP_248155440.1">
    <property type="nucleotide sequence ID" value="NZ_JALNMJ010000010.1"/>
</dbReference>
<keyword evidence="3" id="KW-1185">Reference proteome</keyword>
<sequence>MTNPVLETDRLRLVPFTEDDFQNLQSLHSDPEVNRYLSPGPAIMSPEEVRHRLTNYIGDHLHTGISKWKLETLDGDVVGRAGFTWMNDPEGYELGYCLKQAAWGRGYATEITRALIAWFFENTDQDHFLAYAVRENDASLKVMQKAGMGFWLDLDMHGLACRFYRIDRSTYMEQAMAASA</sequence>
<dbReference type="InterPro" id="IPR016181">
    <property type="entry name" value="Acyl_CoA_acyltransferase"/>
</dbReference>
<dbReference type="SUPFAM" id="SSF55729">
    <property type="entry name" value="Acyl-CoA N-acyltransferases (Nat)"/>
    <property type="match status" value="1"/>
</dbReference>
<reference evidence="2" key="1">
    <citation type="submission" date="2022-04" db="EMBL/GenBank/DDBJ databases">
        <title>Roseibium sp. CAU 1639 isolated from mud.</title>
        <authorList>
            <person name="Kim W."/>
        </authorList>
    </citation>
    <scope>NUCLEOTIDE SEQUENCE</scope>
    <source>
        <strain evidence="2">CAU 1639</strain>
    </source>
</reference>
<name>A0ABT0GVN6_9HYPH</name>
<evidence type="ECO:0000313" key="3">
    <source>
        <dbReference type="Proteomes" id="UP001431221"/>
    </source>
</evidence>
<dbReference type="Gene3D" id="3.40.630.30">
    <property type="match status" value="1"/>
</dbReference>
<gene>
    <name evidence="2" type="ORF">M0H32_15105</name>
</gene>
<accession>A0ABT0GVN6</accession>
<dbReference type="EMBL" id="JALNMJ010000010">
    <property type="protein sequence ID" value="MCK7613501.1"/>
    <property type="molecule type" value="Genomic_DNA"/>
</dbReference>
<feature type="domain" description="N-acetyltransferase" evidence="1">
    <location>
        <begin position="11"/>
        <end position="177"/>
    </location>
</feature>
<dbReference type="PROSITE" id="PS51186">
    <property type="entry name" value="GNAT"/>
    <property type="match status" value="1"/>
</dbReference>
<organism evidence="2 3">
    <name type="scientific">Roseibium sediminicola</name>
    <dbReference type="NCBI Taxonomy" id="2933272"/>
    <lineage>
        <taxon>Bacteria</taxon>
        <taxon>Pseudomonadati</taxon>
        <taxon>Pseudomonadota</taxon>
        <taxon>Alphaproteobacteria</taxon>
        <taxon>Hyphomicrobiales</taxon>
        <taxon>Stappiaceae</taxon>
        <taxon>Roseibium</taxon>
    </lineage>
</organism>